<reference evidence="2 3" key="1">
    <citation type="journal article" date="2012" name="Genome Biol.">
        <title>Sequencing three crocodilian genomes to illuminate the evolution of archosaurs and amniotes.</title>
        <authorList>
            <person name="St John J.A."/>
            <person name="Braun E.L."/>
            <person name="Isberg S.R."/>
            <person name="Miles L.G."/>
            <person name="Chong A.Y."/>
            <person name="Gongora J."/>
            <person name="Dalzell P."/>
            <person name="Moran C."/>
            <person name="Bed'hom B."/>
            <person name="Abzhanov A."/>
            <person name="Burgess S.C."/>
            <person name="Cooksey A.M."/>
            <person name="Castoe T.A."/>
            <person name="Crawford N.G."/>
            <person name="Densmore L.D."/>
            <person name="Drew J.C."/>
            <person name="Edwards S.V."/>
            <person name="Faircloth B.C."/>
            <person name="Fujita M.K."/>
            <person name="Greenwold M.J."/>
            <person name="Hoffmann F.G."/>
            <person name="Howard J.M."/>
            <person name="Iguchi T."/>
            <person name="Janes D.E."/>
            <person name="Khan S.Y."/>
            <person name="Kohno S."/>
            <person name="de Koning A.J."/>
            <person name="Lance S.L."/>
            <person name="McCarthy F.M."/>
            <person name="McCormack J.E."/>
            <person name="Merchant M.E."/>
            <person name="Peterson D.G."/>
            <person name="Pollock D.D."/>
            <person name="Pourmand N."/>
            <person name="Raney B.J."/>
            <person name="Roessler K.A."/>
            <person name="Sanford J.R."/>
            <person name="Sawyer R.H."/>
            <person name="Schmidt C.J."/>
            <person name="Triplett E.W."/>
            <person name="Tuberville T.D."/>
            <person name="Venegas-Anaya M."/>
            <person name="Howard J.T."/>
            <person name="Jarvis E.D."/>
            <person name="Guillette L.J.Jr."/>
            <person name="Glenn T.C."/>
            <person name="Green R.E."/>
            <person name="Ray D.A."/>
        </authorList>
    </citation>
    <scope>NUCLEOTIDE SEQUENCE [LARGE SCALE GENOMIC DNA]</scope>
    <source>
        <strain evidence="2">KSC_2009_1</strain>
    </source>
</reference>
<evidence type="ECO:0000256" key="1">
    <source>
        <dbReference type="SAM" id="MobiDB-lite"/>
    </source>
</evidence>
<accession>A0A151MR81</accession>
<comment type="caution">
    <text evidence="2">The sequence shown here is derived from an EMBL/GenBank/DDBJ whole genome shotgun (WGS) entry which is preliminary data.</text>
</comment>
<keyword evidence="3" id="KW-1185">Reference proteome</keyword>
<evidence type="ECO:0000313" key="3">
    <source>
        <dbReference type="Proteomes" id="UP000050525"/>
    </source>
</evidence>
<evidence type="ECO:0000313" key="2">
    <source>
        <dbReference type="EMBL" id="KYO26910.1"/>
    </source>
</evidence>
<dbReference type="AlphaFoldDB" id="A0A151MR81"/>
<dbReference type="Proteomes" id="UP000050525">
    <property type="component" value="Unassembled WGS sequence"/>
</dbReference>
<feature type="region of interest" description="Disordered" evidence="1">
    <location>
        <begin position="61"/>
        <end position="103"/>
    </location>
</feature>
<gene>
    <name evidence="2" type="ORF">Y1Q_0019334</name>
</gene>
<proteinExistence type="predicted"/>
<dbReference type="EMBL" id="AKHW03005461">
    <property type="protein sequence ID" value="KYO26910.1"/>
    <property type="molecule type" value="Genomic_DNA"/>
</dbReference>
<name>A0A151MR81_ALLMI</name>
<protein>
    <submittedName>
        <fullName evidence="2">Uncharacterized protein</fullName>
    </submittedName>
</protein>
<sequence>MTVATEMRNAYRSSFLCDIITSRHRSPSLFPRRGLSLGDVTAAGSREPVDQCEGAAENFEFRESSQLSRGVSSRPAERPEPGPFSLKRCGASLKTRPWLGKKA</sequence>
<organism evidence="2 3">
    <name type="scientific">Alligator mississippiensis</name>
    <name type="common">American alligator</name>
    <dbReference type="NCBI Taxonomy" id="8496"/>
    <lineage>
        <taxon>Eukaryota</taxon>
        <taxon>Metazoa</taxon>
        <taxon>Chordata</taxon>
        <taxon>Craniata</taxon>
        <taxon>Vertebrata</taxon>
        <taxon>Euteleostomi</taxon>
        <taxon>Archelosauria</taxon>
        <taxon>Archosauria</taxon>
        <taxon>Crocodylia</taxon>
        <taxon>Alligatoridae</taxon>
        <taxon>Alligatorinae</taxon>
        <taxon>Alligator</taxon>
    </lineage>
</organism>